<accession>A0A6A4QNY8</accession>
<comment type="caution">
    <text evidence="1">The sequence shown here is derived from an EMBL/GenBank/DDBJ whole genome shotgun (WGS) entry which is preliminary data.</text>
</comment>
<dbReference type="AlphaFoldDB" id="A0A6A4QNY8"/>
<evidence type="ECO:0000313" key="3">
    <source>
        <dbReference type="Proteomes" id="UP000447434"/>
    </source>
</evidence>
<name>A0A6A4QNY8_LUPAL</name>
<reference evidence="3" key="1">
    <citation type="journal article" date="2020" name="Nat. Commun.">
        <title>Genome sequence of the cluster root forming white lupin.</title>
        <authorList>
            <person name="Hufnagel B."/>
            <person name="Marques A."/>
            <person name="Soriano A."/>
            <person name="Marques L."/>
            <person name="Divol F."/>
            <person name="Doumas P."/>
            <person name="Sallet E."/>
            <person name="Mancinotti D."/>
            <person name="Carrere S."/>
            <person name="Marande W."/>
            <person name="Arribat S."/>
            <person name="Keller J."/>
            <person name="Huneau C."/>
            <person name="Blein T."/>
            <person name="Aime D."/>
            <person name="Laguerre M."/>
            <person name="Taylor J."/>
            <person name="Schubert V."/>
            <person name="Nelson M."/>
            <person name="Geu-Flores F."/>
            <person name="Crespi M."/>
            <person name="Gallardo-Guerrero K."/>
            <person name="Delaux P.-M."/>
            <person name="Salse J."/>
            <person name="Berges H."/>
            <person name="Guyot R."/>
            <person name="Gouzy J."/>
            <person name="Peret B."/>
        </authorList>
    </citation>
    <scope>NUCLEOTIDE SEQUENCE [LARGE SCALE GENOMIC DNA]</scope>
    <source>
        <strain evidence="3">cv. Amiga</strain>
    </source>
</reference>
<gene>
    <name evidence="1" type="ORF">Lalb_Chr04g0247331</name>
    <name evidence="2" type="ORF">Lalb_Chr04g0247531</name>
</gene>
<dbReference type="Proteomes" id="UP000447434">
    <property type="component" value="Chromosome 4"/>
</dbReference>
<keyword evidence="3" id="KW-1185">Reference proteome</keyword>
<organism evidence="1 3">
    <name type="scientific">Lupinus albus</name>
    <name type="common">White lupine</name>
    <name type="synonym">Lupinus termis</name>
    <dbReference type="NCBI Taxonomy" id="3870"/>
    <lineage>
        <taxon>Eukaryota</taxon>
        <taxon>Viridiplantae</taxon>
        <taxon>Streptophyta</taxon>
        <taxon>Embryophyta</taxon>
        <taxon>Tracheophyta</taxon>
        <taxon>Spermatophyta</taxon>
        <taxon>Magnoliopsida</taxon>
        <taxon>eudicotyledons</taxon>
        <taxon>Gunneridae</taxon>
        <taxon>Pentapetalae</taxon>
        <taxon>rosids</taxon>
        <taxon>fabids</taxon>
        <taxon>Fabales</taxon>
        <taxon>Fabaceae</taxon>
        <taxon>Papilionoideae</taxon>
        <taxon>50 kb inversion clade</taxon>
        <taxon>genistoids sensu lato</taxon>
        <taxon>core genistoids</taxon>
        <taxon>Genisteae</taxon>
        <taxon>Lupinus</taxon>
    </lineage>
</organism>
<dbReference type="PANTHER" id="PTHR44137:SF7">
    <property type="entry name" value="J DOMAIN-CONTAINING PROTEIN"/>
    <property type="match status" value="1"/>
</dbReference>
<reference evidence="1" key="2">
    <citation type="journal article" date="2020" name="Nat. Commun.">
        <title>High-quality genome sequence of white lupin provides insight into soil exploration and seed quality.</title>
        <authorList>
            <person name="Hufnagel B."/>
            <person name="Marques A."/>
            <person name="Soriano A."/>
            <person name="Marques L."/>
            <person name="Divol F."/>
            <person name="Doumas P."/>
            <person name="Sallet E."/>
            <person name="Mancinotti D."/>
            <person name="Carrere S."/>
            <person name="Marande W."/>
            <person name="Arribat S."/>
            <person name="Keller J."/>
            <person name="Huneau C."/>
            <person name="Blein T."/>
            <person name="Aime D."/>
            <person name="Laguerre M."/>
            <person name="Taylor J."/>
            <person name="Schubert V."/>
            <person name="Nelson M."/>
            <person name="Geu-Flores F."/>
            <person name="Crespi M."/>
            <person name="Gallardo K."/>
            <person name="Delaux P.M."/>
            <person name="Salse J."/>
            <person name="Berges H."/>
            <person name="Guyot R."/>
            <person name="Gouzy J."/>
            <person name="Peret B."/>
        </authorList>
    </citation>
    <scope>NUCLEOTIDE SEQUENCE</scope>
    <source>
        <tissue evidence="1">Leaves</tissue>
    </source>
</reference>
<protein>
    <submittedName>
        <fullName evidence="1">Uncharacterized protein</fullName>
    </submittedName>
</protein>
<sequence>METNKEEALKAIENGEKLFGQRDFAVKAKTLCPGLEGISQMMATFEVYIAAVNEKEEPQGGDGQVKTML</sequence>
<dbReference type="EMBL" id="WOCE01000004">
    <property type="protein sequence ID" value="KAE9614684.1"/>
    <property type="molecule type" value="Genomic_DNA"/>
</dbReference>
<dbReference type="PANTHER" id="PTHR44137">
    <property type="entry name" value="BNAC03G44070D PROTEIN"/>
    <property type="match status" value="1"/>
</dbReference>
<evidence type="ECO:0000313" key="2">
    <source>
        <dbReference type="EMBL" id="KAE9614704.1"/>
    </source>
</evidence>
<dbReference type="OrthoDB" id="10250354at2759"/>
<evidence type="ECO:0000313" key="1">
    <source>
        <dbReference type="EMBL" id="KAE9614684.1"/>
    </source>
</evidence>
<dbReference type="EMBL" id="WOCE01000004">
    <property type="protein sequence ID" value="KAE9614704.1"/>
    <property type="molecule type" value="Genomic_DNA"/>
</dbReference>
<proteinExistence type="predicted"/>